<evidence type="ECO:0000256" key="3">
    <source>
        <dbReference type="PROSITE-ProRule" id="PRU00023"/>
    </source>
</evidence>
<feature type="repeat" description="ANK" evidence="3">
    <location>
        <begin position="628"/>
        <end position="660"/>
    </location>
</feature>
<dbReference type="InterPro" id="IPR051165">
    <property type="entry name" value="Multifunctional_ANK_Repeat"/>
</dbReference>
<reference evidence="4" key="2">
    <citation type="submission" date="2023-06" db="EMBL/GenBank/DDBJ databases">
        <authorList>
            <consortium name="Lawrence Berkeley National Laboratory"/>
            <person name="Haridas S."/>
            <person name="Hensen N."/>
            <person name="Bonometti L."/>
            <person name="Westerberg I."/>
            <person name="Brannstrom I.O."/>
            <person name="Guillou S."/>
            <person name="Cros-Aarteil S."/>
            <person name="Calhoun S."/>
            <person name="Kuo A."/>
            <person name="Mondo S."/>
            <person name="Pangilinan J."/>
            <person name="Riley R."/>
            <person name="Labutti K."/>
            <person name="Andreopoulos B."/>
            <person name="Lipzen A."/>
            <person name="Chen C."/>
            <person name="Yanf M."/>
            <person name="Daum C."/>
            <person name="Ng V."/>
            <person name="Clum A."/>
            <person name="Steindorff A."/>
            <person name="Ohm R."/>
            <person name="Martin F."/>
            <person name="Silar P."/>
            <person name="Natvig D."/>
            <person name="Lalanne C."/>
            <person name="Gautier V."/>
            <person name="Ament-Velasquez S.L."/>
            <person name="Kruys A."/>
            <person name="Hutchinson M.I."/>
            <person name="Powell A.J."/>
            <person name="Barry K."/>
            <person name="Miller A.N."/>
            <person name="Grigoriev I.V."/>
            <person name="Debuchy R."/>
            <person name="Gladieux P."/>
            <person name="Thoren M.H."/>
            <person name="Johannesson H."/>
        </authorList>
    </citation>
    <scope>NUCLEOTIDE SEQUENCE</scope>
    <source>
        <strain evidence="4">SMH4131-1</strain>
    </source>
</reference>
<keyword evidence="1" id="KW-0677">Repeat</keyword>
<dbReference type="PROSITE" id="PS50297">
    <property type="entry name" value="ANK_REP_REGION"/>
    <property type="match status" value="3"/>
</dbReference>
<feature type="repeat" description="ANK" evidence="3">
    <location>
        <begin position="184"/>
        <end position="212"/>
    </location>
</feature>
<keyword evidence="5" id="KW-1185">Reference proteome</keyword>
<dbReference type="AlphaFoldDB" id="A0AAE0IP32"/>
<accession>A0AAE0IP32</accession>
<protein>
    <recommendedName>
        <fullName evidence="6">Ankyrin</fullName>
    </recommendedName>
</protein>
<dbReference type="InterPro" id="IPR036770">
    <property type="entry name" value="Ankyrin_rpt-contain_sf"/>
</dbReference>
<gene>
    <name evidence="4" type="ORF">B0T19DRAFT_462222</name>
</gene>
<organism evidence="4 5">
    <name type="scientific">Cercophora scortea</name>
    <dbReference type="NCBI Taxonomy" id="314031"/>
    <lineage>
        <taxon>Eukaryota</taxon>
        <taxon>Fungi</taxon>
        <taxon>Dikarya</taxon>
        <taxon>Ascomycota</taxon>
        <taxon>Pezizomycotina</taxon>
        <taxon>Sordariomycetes</taxon>
        <taxon>Sordariomycetidae</taxon>
        <taxon>Sordariales</taxon>
        <taxon>Lasiosphaeriaceae</taxon>
        <taxon>Cercophora</taxon>
    </lineage>
</organism>
<keyword evidence="2 3" id="KW-0040">ANK repeat</keyword>
<dbReference type="SUPFAM" id="SSF48403">
    <property type="entry name" value="Ankyrin repeat"/>
    <property type="match status" value="2"/>
</dbReference>
<dbReference type="Gene3D" id="1.25.40.20">
    <property type="entry name" value="Ankyrin repeat-containing domain"/>
    <property type="match status" value="3"/>
</dbReference>
<evidence type="ECO:0008006" key="6">
    <source>
        <dbReference type="Google" id="ProtNLM"/>
    </source>
</evidence>
<dbReference type="PANTHER" id="PTHR24123:SF85">
    <property type="entry name" value="ANKYRIN REPEAT DOMAIN-CONTAINING PROTEIN 55"/>
    <property type="match status" value="1"/>
</dbReference>
<dbReference type="Pfam" id="PF12796">
    <property type="entry name" value="Ank_2"/>
    <property type="match status" value="1"/>
</dbReference>
<dbReference type="Proteomes" id="UP001286456">
    <property type="component" value="Unassembled WGS sequence"/>
</dbReference>
<dbReference type="PROSITE" id="PS50088">
    <property type="entry name" value="ANK_REPEAT"/>
    <property type="match status" value="3"/>
</dbReference>
<sequence length="835" mass="92161">MATIKTIPSEVMDQIAENLSSADLLNFFVTDHHFNAKLYYNMCQKAAEIARENAGFMSWACYTGKTNLVAMLLQGRVDVNEGLSMLASGMGQFPPWEISGIHEHPDLRNLAGPSETHVRKFCRHASGAHGRVIFNGDTSGLQECYDYIFEGNQPQHKIVVQCDYIRPGQFYRKYVACGCLLVFPLHMAALGGNLDTVKLLVENGASLDGPSRRLYDWLTSSKGDPFESWDKAAHSFEMLTPLYVAARQGHIEIVKLLLESGASKLRLALQPMSLLHVAAEFSGVDMARFAVEQRHCNVNEPDAQGLTPIWLAYLRKDWELVFYLQNAGGNIDHDLHTGFTPLAHALLNQKPGHAKTLIRAGANVNITLLGVPRQMTDIGSPLRVPCFETATKCIGLPAQDICKQLLADAVEKYDLSCAEYAPLSKTAKAEKHVSECADLLAFFSGPIDLSQTDDRITSILLRMFNPDKTEHIKLKISSPAYITKSRARVVDALLQLGGDPAAKNHNGKSLVRLALAYFSFPCITVLARYNGAAIQEFNSFWGGLDRFIAEMLHPRAVAKRGYWSEACQDGFEAFIHMGLIDKQTLASNPNLGRLLVRNFSQRVNPDGLSNFILKELDLPEGLLHALVDGQTLLHHALFSTNAANLNKLLDAGADVNQPDEWGCCPLIVQLVLVEGPYLGPKVPAIMKTIVGLYKARVHLTELPRRTIVGQRKGDTKSSSYESGAWWIDPSADVDEADWAAFNPVMAIIQSMKLPTIKDNSSNSAPADPWISRLSHLLECAAEEPLPLTVHFRYVEEACKRGHAGAVKALLAYKNPDIDQPLQDGRTNSEEQTLAD</sequence>
<name>A0AAE0IP32_9PEZI</name>
<dbReference type="SMART" id="SM00248">
    <property type="entry name" value="ANK"/>
    <property type="match status" value="8"/>
</dbReference>
<dbReference type="EMBL" id="JAUEPO010000003">
    <property type="protein sequence ID" value="KAK3328599.1"/>
    <property type="molecule type" value="Genomic_DNA"/>
</dbReference>
<comment type="caution">
    <text evidence="4">The sequence shown here is derived from an EMBL/GenBank/DDBJ whole genome shotgun (WGS) entry which is preliminary data.</text>
</comment>
<reference evidence="4" key="1">
    <citation type="journal article" date="2023" name="Mol. Phylogenet. Evol.">
        <title>Genome-scale phylogeny and comparative genomics of the fungal order Sordariales.</title>
        <authorList>
            <person name="Hensen N."/>
            <person name="Bonometti L."/>
            <person name="Westerberg I."/>
            <person name="Brannstrom I.O."/>
            <person name="Guillou S."/>
            <person name="Cros-Aarteil S."/>
            <person name="Calhoun S."/>
            <person name="Haridas S."/>
            <person name="Kuo A."/>
            <person name="Mondo S."/>
            <person name="Pangilinan J."/>
            <person name="Riley R."/>
            <person name="LaButti K."/>
            <person name="Andreopoulos B."/>
            <person name="Lipzen A."/>
            <person name="Chen C."/>
            <person name="Yan M."/>
            <person name="Daum C."/>
            <person name="Ng V."/>
            <person name="Clum A."/>
            <person name="Steindorff A."/>
            <person name="Ohm R.A."/>
            <person name="Martin F."/>
            <person name="Silar P."/>
            <person name="Natvig D.O."/>
            <person name="Lalanne C."/>
            <person name="Gautier V."/>
            <person name="Ament-Velasquez S.L."/>
            <person name="Kruys A."/>
            <person name="Hutchinson M.I."/>
            <person name="Powell A.J."/>
            <person name="Barry K."/>
            <person name="Miller A.N."/>
            <person name="Grigoriev I.V."/>
            <person name="Debuchy R."/>
            <person name="Gladieux P."/>
            <person name="Hiltunen Thoren M."/>
            <person name="Johannesson H."/>
        </authorList>
    </citation>
    <scope>NUCLEOTIDE SEQUENCE</scope>
    <source>
        <strain evidence="4">SMH4131-1</strain>
    </source>
</reference>
<evidence type="ECO:0000256" key="1">
    <source>
        <dbReference type="ARBA" id="ARBA00022737"/>
    </source>
</evidence>
<dbReference type="InterPro" id="IPR002110">
    <property type="entry name" value="Ankyrin_rpt"/>
</dbReference>
<evidence type="ECO:0000313" key="4">
    <source>
        <dbReference type="EMBL" id="KAK3328599.1"/>
    </source>
</evidence>
<evidence type="ECO:0000256" key="2">
    <source>
        <dbReference type="ARBA" id="ARBA00023043"/>
    </source>
</evidence>
<evidence type="ECO:0000313" key="5">
    <source>
        <dbReference type="Proteomes" id="UP001286456"/>
    </source>
</evidence>
<feature type="repeat" description="ANK" evidence="3">
    <location>
        <begin position="237"/>
        <end position="263"/>
    </location>
</feature>
<proteinExistence type="predicted"/>
<dbReference type="PANTHER" id="PTHR24123">
    <property type="entry name" value="ANKYRIN REPEAT-CONTAINING"/>
    <property type="match status" value="1"/>
</dbReference>